<dbReference type="Gene3D" id="3.20.20.190">
    <property type="entry name" value="Phosphatidylinositol (PI) phosphodiesterase"/>
    <property type="match status" value="1"/>
</dbReference>
<evidence type="ECO:0000256" key="6">
    <source>
        <dbReference type="ARBA" id="ARBA00047512"/>
    </source>
</evidence>
<dbReference type="PROSITE" id="PS51704">
    <property type="entry name" value="GP_PDE"/>
    <property type="match status" value="1"/>
</dbReference>
<name>A0ABN3Q1V0_9ACTN</name>
<keyword evidence="9" id="KW-1185">Reference proteome</keyword>
<evidence type="ECO:0000259" key="7">
    <source>
        <dbReference type="PROSITE" id="PS51704"/>
    </source>
</evidence>
<gene>
    <name evidence="8" type="ORF">GCM10010411_52090</name>
</gene>
<evidence type="ECO:0000256" key="5">
    <source>
        <dbReference type="ARBA" id="ARBA00022801"/>
    </source>
</evidence>
<keyword evidence="3" id="KW-0732">Signal</keyword>
<reference evidence="8 9" key="1">
    <citation type="journal article" date="2019" name="Int. J. Syst. Evol. Microbiol.">
        <title>The Global Catalogue of Microorganisms (GCM) 10K type strain sequencing project: providing services to taxonomists for standard genome sequencing and annotation.</title>
        <authorList>
            <consortium name="The Broad Institute Genomics Platform"/>
            <consortium name="The Broad Institute Genome Sequencing Center for Infectious Disease"/>
            <person name="Wu L."/>
            <person name="Ma J."/>
        </authorList>
    </citation>
    <scope>NUCLEOTIDE SEQUENCE [LARGE SCALE GENOMIC DNA]</scope>
    <source>
        <strain evidence="8 9">JCM 6833</strain>
    </source>
</reference>
<sequence length="385" mass="41688">MVAGTALRGKVRGRGRAKAALLAAGAVLLPMLAVVGSAEAAPAGNAAGARGPLVLGHRGASGYRPEHTLASYELAVQMGADYIEPDLVPTKDGQLVARHENEIGGTTDVARRPEFAGRRTTKTIDGAKVTGWFTEDFTLAELRTLRAAERLPAVRQENTLYDGRYQVPTLQEVIDLAKRLSRRHDRRVGVFPETKHPTYFRSIGLPLEPAVIATLKRNGLDHRDGRAIVQSFEPTSLRILTRALRVPALQAISAAGAPYDTVAGGSGPTYAEMITPAGLRRVRTYADWIGPEKNLVIPRKADGSIGTPSSLVKDAHAARLKVAPYTFRNENDFLPADLRRGTVRSDYGQALKEYDLFYRTGIDALFSDNPDTAVVARTEFLGTRG</sequence>
<evidence type="ECO:0000256" key="3">
    <source>
        <dbReference type="ARBA" id="ARBA00022729"/>
    </source>
</evidence>
<comment type="similarity">
    <text evidence="1">Belongs to the glycerophosphoryl diester phosphodiesterase family.</text>
</comment>
<evidence type="ECO:0000313" key="9">
    <source>
        <dbReference type="Proteomes" id="UP001501509"/>
    </source>
</evidence>
<comment type="caution">
    <text evidence="8">The sequence shown here is derived from an EMBL/GenBank/DDBJ whole genome shotgun (WGS) entry which is preliminary data.</text>
</comment>
<dbReference type="InterPro" id="IPR017946">
    <property type="entry name" value="PLC-like_Pdiesterase_TIM-brl"/>
</dbReference>
<dbReference type="EMBL" id="BAAATD010000007">
    <property type="protein sequence ID" value="GAA2611220.1"/>
    <property type="molecule type" value="Genomic_DNA"/>
</dbReference>
<keyword evidence="4" id="KW-0319">Glycerol metabolism</keyword>
<proteinExistence type="inferred from homology"/>
<keyword evidence="5" id="KW-0378">Hydrolase</keyword>
<accession>A0ABN3Q1V0</accession>
<comment type="catalytic activity">
    <reaction evidence="6">
        <text>a sn-glycero-3-phosphodiester + H2O = an alcohol + sn-glycerol 3-phosphate + H(+)</text>
        <dbReference type="Rhea" id="RHEA:12969"/>
        <dbReference type="ChEBI" id="CHEBI:15377"/>
        <dbReference type="ChEBI" id="CHEBI:15378"/>
        <dbReference type="ChEBI" id="CHEBI:30879"/>
        <dbReference type="ChEBI" id="CHEBI:57597"/>
        <dbReference type="ChEBI" id="CHEBI:83408"/>
        <dbReference type="EC" id="3.1.4.46"/>
    </reaction>
</comment>
<dbReference type="SUPFAM" id="SSF51695">
    <property type="entry name" value="PLC-like phosphodiesterases"/>
    <property type="match status" value="1"/>
</dbReference>
<dbReference type="Proteomes" id="UP001501509">
    <property type="component" value="Unassembled WGS sequence"/>
</dbReference>
<protein>
    <recommendedName>
        <fullName evidence="2">glycerophosphodiester phosphodiesterase</fullName>
        <ecNumber evidence="2">3.1.4.46</ecNumber>
    </recommendedName>
</protein>
<dbReference type="EC" id="3.1.4.46" evidence="2"/>
<dbReference type="RefSeq" id="WP_344544948.1">
    <property type="nucleotide sequence ID" value="NZ_BAAATD010000007.1"/>
</dbReference>
<evidence type="ECO:0000256" key="1">
    <source>
        <dbReference type="ARBA" id="ARBA00007277"/>
    </source>
</evidence>
<evidence type="ECO:0000313" key="8">
    <source>
        <dbReference type="EMBL" id="GAA2611220.1"/>
    </source>
</evidence>
<dbReference type="InterPro" id="IPR030395">
    <property type="entry name" value="GP_PDE_dom"/>
</dbReference>
<dbReference type="PANTHER" id="PTHR43620">
    <property type="entry name" value="GLYCEROPHOSPHORYL DIESTER PHOSPHODIESTERASE"/>
    <property type="match status" value="1"/>
</dbReference>
<dbReference type="Pfam" id="PF03009">
    <property type="entry name" value="GDPD"/>
    <property type="match status" value="1"/>
</dbReference>
<evidence type="ECO:0000256" key="2">
    <source>
        <dbReference type="ARBA" id="ARBA00012247"/>
    </source>
</evidence>
<evidence type="ECO:0000256" key="4">
    <source>
        <dbReference type="ARBA" id="ARBA00022798"/>
    </source>
</evidence>
<dbReference type="CDD" id="cd08602">
    <property type="entry name" value="GDPD_ScGlpQ1_like"/>
    <property type="match status" value="1"/>
</dbReference>
<feature type="domain" description="GP-PDE" evidence="7">
    <location>
        <begin position="52"/>
        <end position="377"/>
    </location>
</feature>
<dbReference type="PANTHER" id="PTHR43620:SF7">
    <property type="entry name" value="GLYCEROPHOSPHODIESTER PHOSPHODIESTERASE GDPD5-RELATED"/>
    <property type="match status" value="1"/>
</dbReference>
<organism evidence="8 9">
    <name type="scientific">Actinomadura fulvescens</name>
    <dbReference type="NCBI Taxonomy" id="46160"/>
    <lineage>
        <taxon>Bacteria</taxon>
        <taxon>Bacillati</taxon>
        <taxon>Actinomycetota</taxon>
        <taxon>Actinomycetes</taxon>
        <taxon>Streptosporangiales</taxon>
        <taxon>Thermomonosporaceae</taxon>
        <taxon>Actinomadura</taxon>
    </lineage>
</organism>